<keyword evidence="6 11" id="KW-0472">Membrane</keyword>
<dbReference type="SUPFAM" id="SSF81321">
    <property type="entry name" value="Family A G protein-coupled receptor-like"/>
    <property type="match status" value="1"/>
</dbReference>
<keyword evidence="9 10" id="KW-0807">Transducer</keyword>
<feature type="transmembrane region" description="Helical" evidence="11">
    <location>
        <begin position="205"/>
        <end position="228"/>
    </location>
</feature>
<feature type="transmembrane region" description="Helical" evidence="11">
    <location>
        <begin position="155"/>
        <end position="173"/>
    </location>
</feature>
<feature type="transmembrane region" description="Helical" evidence="11">
    <location>
        <begin position="240"/>
        <end position="262"/>
    </location>
</feature>
<feature type="transmembrane region" description="Helical" evidence="11">
    <location>
        <begin position="123"/>
        <end position="143"/>
    </location>
</feature>
<comment type="subcellular location">
    <subcellularLocation>
        <location evidence="1">Cell membrane</location>
        <topology evidence="1">Multi-pass membrane protein</topology>
    </subcellularLocation>
</comment>
<protein>
    <recommendedName>
        <fullName evidence="12">G-protein coupled receptors family 1 profile domain-containing protein</fullName>
    </recommendedName>
</protein>
<dbReference type="PANTHER" id="PTHR24246:SF27">
    <property type="entry name" value="ADENOSINE RECEPTOR, ISOFORM A"/>
    <property type="match status" value="1"/>
</dbReference>
<evidence type="ECO:0000259" key="12">
    <source>
        <dbReference type="PROSITE" id="PS50262"/>
    </source>
</evidence>
<proteinExistence type="inferred from homology"/>
<feature type="transmembrane region" description="Helical" evidence="11">
    <location>
        <begin position="40"/>
        <end position="64"/>
    </location>
</feature>
<dbReference type="Pfam" id="PF00001">
    <property type="entry name" value="7tm_1"/>
    <property type="match status" value="2"/>
</dbReference>
<keyword evidence="4 11" id="KW-1133">Transmembrane helix</keyword>
<comment type="similarity">
    <text evidence="10">Belongs to the G-protein coupled receptor 1 family.</text>
</comment>
<evidence type="ECO:0000256" key="2">
    <source>
        <dbReference type="ARBA" id="ARBA00022475"/>
    </source>
</evidence>
<dbReference type="Gene3D" id="1.20.1070.10">
    <property type="entry name" value="Rhodopsin 7-helix transmembrane proteins"/>
    <property type="match status" value="1"/>
</dbReference>
<feature type="transmembrane region" description="Helical" evidence="11">
    <location>
        <begin position="6"/>
        <end position="28"/>
    </location>
</feature>
<keyword evidence="5 10" id="KW-0297">G-protein coupled receptor</keyword>
<evidence type="ECO:0000256" key="4">
    <source>
        <dbReference type="ARBA" id="ARBA00022989"/>
    </source>
</evidence>
<keyword evidence="2" id="KW-1003">Cell membrane</keyword>
<evidence type="ECO:0000256" key="1">
    <source>
        <dbReference type="ARBA" id="ARBA00004651"/>
    </source>
</evidence>
<organism evidence="13 14">
    <name type="scientific">Porites lobata</name>
    <dbReference type="NCBI Taxonomy" id="104759"/>
    <lineage>
        <taxon>Eukaryota</taxon>
        <taxon>Metazoa</taxon>
        <taxon>Cnidaria</taxon>
        <taxon>Anthozoa</taxon>
        <taxon>Hexacorallia</taxon>
        <taxon>Scleractinia</taxon>
        <taxon>Fungiina</taxon>
        <taxon>Poritidae</taxon>
        <taxon>Porites</taxon>
    </lineage>
</organism>
<evidence type="ECO:0000256" key="10">
    <source>
        <dbReference type="RuleBase" id="RU000688"/>
    </source>
</evidence>
<evidence type="ECO:0000256" key="3">
    <source>
        <dbReference type="ARBA" id="ARBA00022692"/>
    </source>
</evidence>
<feature type="domain" description="G-protein coupled receptors family 1 profile" evidence="12">
    <location>
        <begin position="20"/>
        <end position="260"/>
    </location>
</feature>
<name>A0ABN8RPC1_9CNID</name>
<dbReference type="Proteomes" id="UP001159405">
    <property type="component" value="Unassembled WGS sequence"/>
</dbReference>
<sequence>AVFIFITVANVITCPLTTLLNVLIIISVKTKVFLRTKSNIALACLAVTDAVMGLIGQPVFISLVITHLQGDDALNLKQAVVNVFILRLLTTSSLFHLAMITVERYIAIKHSLRYTTIVTEVRLICSSAFLWIIAFLLTLPVILQNSNMIRKISRIISVITALAIVVFFQVVLYREARRHEKEIANQQVSAEVKQKKLKEKKALKTTTTVLFFLMLSFLPLLFVSLLGSNDVVKSVNLRKILAFTAFLTITANSLVNPIIYCVRVKQFRVAFIELIFGKTHTQAEDIEKRAF</sequence>
<dbReference type="PANTHER" id="PTHR24246">
    <property type="entry name" value="OLFACTORY RECEPTOR AND ADENOSINE RECEPTOR"/>
    <property type="match status" value="1"/>
</dbReference>
<evidence type="ECO:0000256" key="11">
    <source>
        <dbReference type="SAM" id="Phobius"/>
    </source>
</evidence>
<keyword evidence="3 10" id="KW-0812">Transmembrane</keyword>
<dbReference type="InterPro" id="IPR017452">
    <property type="entry name" value="GPCR_Rhodpsn_7TM"/>
</dbReference>
<evidence type="ECO:0000313" key="14">
    <source>
        <dbReference type="Proteomes" id="UP001159405"/>
    </source>
</evidence>
<dbReference type="CDD" id="cd00637">
    <property type="entry name" value="7tm_classA_rhodopsin-like"/>
    <property type="match status" value="1"/>
</dbReference>
<evidence type="ECO:0000313" key="13">
    <source>
        <dbReference type="EMBL" id="CAH3180584.1"/>
    </source>
</evidence>
<keyword evidence="7 10" id="KW-0675">Receptor</keyword>
<evidence type="ECO:0000256" key="7">
    <source>
        <dbReference type="ARBA" id="ARBA00023170"/>
    </source>
</evidence>
<feature type="non-terminal residue" evidence="13">
    <location>
        <position position="291"/>
    </location>
</feature>
<dbReference type="EMBL" id="CALNXK010000280">
    <property type="protein sequence ID" value="CAH3180584.1"/>
    <property type="molecule type" value="Genomic_DNA"/>
</dbReference>
<dbReference type="InterPro" id="IPR000276">
    <property type="entry name" value="GPCR_Rhodpsn"/>
</dbReference>
<evidence type="ECO:0000256" key="5">
    <source>
        <dbReference type="ARBA" id="ARBA00023040"/>
    </source>
</evidence>
<comment type="caution">
    <text evidence="13">The sequence shown here is derived from an EMBL/GenBank/DDBJ whole genome shotgun (WGS) entry which is preliminary data.</text>
</comment>
<reference evidence="13 14" key="1">
    <citation type="submission" date="2022-05" db="EMBL/GenBank/DDBJ databases">
        <authorList>
            <consortium name="Genoscope - CEA"/>
            <person name="William W."/>
        </authorList>
    </citation>
    <scope>NUCLEOTIDE SEQUENCE [LARGE SCALE GENOMIC DNA]</scope>
</reference>
<feature type="transmembrane region" description="Helical" evidence="11">
    <location>
        <begin position="84"/>
        <end position="102"/>
    </location>
</feature>
<evidence type="ECO:0000256" key="6">
    <source>
        <dbReference type="ARBA" id="ARBA00023136"/>
    </source>
</evidence>
<feature type="non-terminal residue" evidence="13">
    <location>
        <position position="1"/>
    </location>
</feature>
<gene>
    <name evidence="13" type="ORF">PLOB_00023766</name>
</gene>
<dbReference type="PRINTS" id="PR00237">
    <property type="entry name" value="GPCRRHODOPSN"/>
</dbReference>
<accession>A0ABN8RPC1</accession>
<evidence type="ECO:0000256" key="8">
    <source>
        <dbReference type="ARBA" id="ARBA00023180"/>
    </source>
</evidence>
<evidence type="ECO:0000256" key="9">
    <source>
        <dbReference type="ARBA" id="ARBA00023224"/>
    </source>
</evidence>
<keyword evidence="8" id="KW-0325">Glycoprotein</keyword>
<keyword evidence="14" id="KW-1185">Reference proteome</keyword>
<dbReference type="PROSITE" id="PS50262">
    <property type="entry name" value="G_PROTEIN_RECEP_F1_2"/>
    <property type="match status" value="1"/>
</dbReference>
<dbReference type="PROSITE" id="PS00237">
    <property type="entry name" value="G_PROTEIN_RECEP_F1_1"/>
    <property type="match status" value="1"/>
</dbReference>